<dbReference type="WBParaSite" id="ACRNAN_Path_312.g1206.t1">
    <property type="protein sequence ID" value="ACRNAN_Path_312.g1206.t1"/>
    <property type="gene ID" value="ACRNAN_Path_312.g1206"/>
</dbReference>
<dbReference type="Proteomes" id="UP000887540">
    <property type="component" value="Unplaced"/>
</dbReference>
<proteinExistence type="predicted"/>
<dbReference type="AlphaFoldDB" id="A0A914C567"/>
<sequence length="101" mass="11626">MHHYHYGTRQPSAESLVRRENLAERISTRSGHNQQYHLPKASTTTALLSSINVSKWIWNAVPKDLVSMPHINAFKRLVQRSEIYALVAESVEAVRRMELCI</sequence>
<evidence type="ECO:0000313" key="1">
    <source>
        <dbReference type="Proteomes" id="UP000887540"/>
    </source>
</evidence>
<organism evidence="1 2">
    <name type="scientific">Acrobeloides nanus</name>
    <dbReference type="NCBI Taxonomy" id="290746"/>
    <lineage>
        <taxon>Eukaryota</taxon>
        <taxon>Metazoa</taxon>
        <taxon>Ecdysozoa</taxon>
        <taxon>Nematoda</taxon>
        <taxon>Chromadorea</taxon>
        <taxon>Rhabditida</taxon>
        <taxon>Tylenchina</taxon>
        <taxon>Cephalobomorpha</taxon>
        <taxon>Cephaloboidea</taxon>
        <taxon>Cephalobidae</taxon>
        <taxon>Acrobeloides</taxon>
    </lineage>
</organism>
<keyword evidence="1" id="KW-1185">Reference proteome</keyword>
<protein>
    <submittedName>
        <fullName evidence="2">Uncharacterized protein</fullName>
    </submittedName>
</protein>
<evidence type="ECO:0000313" key="2">
    <source>
        <dbReference type="WBParaSite" id="ACRNAN_Path_312.g1206.t1"/>
    </source>
</evidence>
<name>A0A914C567_9BILA</name>
<reference evidence="2" key="1">
    <citation type="submission" date="2022-11" db="UniProtKB">
        <authorList>
            <consortium name="WormBaseParasite"/>
        </authorList>
    </citation>
    <scope>IDENTIFICATION</scope>
</reference>
<accession>A0A914C567</accession>